<dbReference type="EMBL" id="WHYR01000017">
    <property type="protein sequence ID" value="MQL52152.1"/>
    <property type="molecule type" value="Genomic_DNA"/>
</dbReference>
<comment type="function">
    <text evidence="5">Could be a nuclease involved in processing of the 5'-end of pre-16S rRNA.</text>
</comment>
<keyword evidence="1 5" id="KW-0963">Cytoplasm</keyword>
<keyword evidence="2 5" id="KW-0690">Ribosome biogenesis</keyword>
<evidence type="ECO:0000259" key="6">
    <source>
        <dbReference type="SMART" id="SM00732"/>
    </source>
</evidence>
<comment type="similarity">
    <text evidence="5">Belongs to the YqgF HJR family.</text>
</comment>
<sequence>MRIMGLDVGDKTIGVAVSDPLGWTAQGVEVIRRSSGEEDLQRLLQLVKEYRVERVVVGLPWNMNGTLGERGQKVLRFARLLERRLHCPVETWDERLSTAGAERILLAADVSRAKRKKVIDKMAAVLILQSYLDARGKAGEKGKTSGD</sequence>
<dbReference type="PANTHER" id="PTHR33317:SF4">
    <property type="entry name" value="POLYNUCLEOTIDYL TRANSFERASE, RIBONUCLEASE H-LIKE SUPERFAMILY PROTEIN"/>
    <property type="match status" value="1"/>
</dbReference>
<dbReference type="InterPro" id="IPR037027">
    <property type="entry name" value="YqgF/RNaseH-like_dom_sf"/>
</dbReference>
<evidence type="ECO:0000256" key="2">
    <source>
        <dbReference type="ARBA" id="ARBA00022517"/>
    </source>
</evidence>
<name>A0A6N7IQ46_9FIRM</name>
<accession>A0A6N7IQ46</accession>
<dbReference type="InterPro" id="IPR006641">
    <property type="entry name" value="YqgF/RNaseH-like_dom"/>
</dbReference>
<dbReference type="PANTHER" id="PTHR33317">
    <property type="entry name" value="POLYNUCLEOTIDYL TRANSFERASE, RIBONUCLEASE H-LIKE SUPERFAMILY PROTEIN"/>
    <property type="match status" value="1"/>
</dbReference>
<keyword evidence="3 5" id="KW-0540">Nuclease</keyword>
<dbReference type="HAMAP" id="MF_00651">
    <property type="entry name" value="Nuclease_YqgF"/>
    <property type="match status" value="1"/>
</dbReference>
<feature type="domain" description="YqgF/RNase H-like" evidence="6">
    <location>
        <begin position="1"/>
        <end position="101"/>
    </location>
</feature>
<evidence type="ECO:0000313" key="7">
    <source>
        <dbReference type="EMBL" id="MQL52152.1"/>
    </source>
</evidence>
<dbReference type="RefSeq" id="WP_341473829.1">
    <property type="nucleotide sequence ID" value="NZ_WHYR01000017.1"/>
</dbReference>
<organism evidence="7 8">
    <name type="scientific">Desulfofundulus thermobenzoicus</name>
    <dbReference type="NCBI Taxonomy" id="29376"/>
    <lineage>
        <taxon>Bacteria</taxon>
        <taxon>Bacillati</taxon>
        <taxon>Bacillota</taxon>
        <taxon>Clostridia</taxon>
        <taxon>Eubacteriales</taxon>
        <taxon>Peptococcaceae</taxon>
        <taxon>Desulfofundulus</taxon>
    </lineage>
</organism>
<evidence type="ECO:0000256" key="4">
    <source>
        <dbReference type="ARBA" id="ARBA00022801"/>
    </source>
</evidence>
<keyword evidence="8" id="KW-1185">Reference proteome</keyword>
<dbReference type="AlphaFoldDB" id="A0A6N7IQ46"/>
<dbReference type="InterPro" id="IPR005227">
    <property type="entry name" value="YqgF"/>
</dbReference>
<gene>
    <name evidence="7" type="primary">ruvX</name>
    <name evidence="7" type="ORF">GFC01_07680</name>
</gene>
<reference evidence="7 8" key="1">
    <citation type="submission" date="2019-10" db="EMBL/GenBank/DDBJ databases">
        <title>Comparative genomics of sulfur disproportionating microorganisms.</title>
        <authorList>
            <person name="Ward L.M."/>
            <person name="Bertran E."/>
            <person name="Johnston D."/>
        </authorList>
    </citation>
    <scope>NUCLEOTIDE SEQUENCE [LARGE SCALE GENOMIC DNA]</scope>
    <source>
        <strain evidence="7 8">DSM 14055</strain>
    </source>
</reference>
<evidence type="ECO:0000256" key="3">
    <source>
        <dbReference type="ARBA" id="ARBA00022722"/>
    </source>
</evidence>
<dbReference type="NCBIfam" id="TIGR00250">
    <property type="entry name" value="RNAse_H_YqgF"/>
    <property type="match status" value="1"/>
</dbReference>
<dbReference type="GO" id="GO:0000967">
    <property type="term" value="P:rRNA 5'-end processing"/>
    <property type="evidence" value="ECO:0007669"/>
    <property type="project" value="UniProtKB-UniRule"/>
</dbReference>
<comment type="subcellular location">
    <subcellularLocation>
        <location evidence="5">Cytoplasm</location>
    </subcellularLocation>
</comment>
<protein>
    <recommendedName>
        <fullName evidence="5">Putative pre-16S rRNA nuclease</fullName>
        <ecNumber evidence="5">3.1.-.-</ecNumber>
    </recommendedName>
</protein>
<comment type="caution">
    <text evidence="7">The sequence shown here is derived from an EMBL/GenBank/DDBJ whole genome shotgun (WGS) entry which is preliminary data.</text>
</comment>
<dbReference type="Pfam" id="PF03652">
    <property type="entry name" value="RuvX"/>
    <property type="match status" value="1"/>
</dbReference>
<keyword evidence="4 5" id="KW-0378">Hydrolase</keyword>
<evidence type="ECO:0000313" key="8">
    <source>
        <dbReference type="Proteomes" id="UP000441717"/>
    </source>
</evidence>
<dbReference type="Gene3D" id="3.30.420.140">
    <property type="entry name" value="YqgF/RNase H-like domain"/>
    <property type="match status" value="1"/>
</dbReference>
<evidence type="ECO:0000256" key="5">
    <source>
        <dbReference type="HAMAP-Rule" id="MF_00651"/>
    </source>
</evidence>
<dbReference type="EC" id="3.1.-.-" evidence="5"/>
<dbReference type="CDD" id="cd16964">
    <property type="entry name" value="YqgF"/>
    <property type="match status" value="1"/>
</dbReference>
<evidence type="ECO:0000256" key="1">
    <source>
        <dbReference type="ARBA" id="ARBA00022490"/>
    </source>
</evidence>
<dbReference type="SUPFAM" id="SSF53098">
    <property type="entry name" value="Ribonuclease H-like"/>
    <property type="match status" value="1"/>
</dbReference>
<dbReference type="GO" id="GO:0005829">
    <property type="term" value="C:cytosol"/>
    <property type="evidence" value="ECO:0007669"/>
    <property type="project" value="TreeGrafter"/>
</dbReference>
<dbReference type="Proteomes" id="UP000441717">
    <property type="component" value="Unassembled WGS sequence"/>
</dbReference>
<dbReference type="SMART" id="SM00732">
    <property type="entry name" value="YqgFc"/>
    <property type="match status" value="1"/>
</dbReference>
<proteinExistence type="inferred from homology"/>
<dbReference type="InterPro" id="IPR012337">
    <property type="entry name" value="RNaseH-like_sf"/>
</dbReference>
<dbReference type="GO" id="GO:0016788">
    <property type="term" value="F:hydrolase activity, acting on ester bonds"/>
    <property type="evidence" value="ECO:0007669"/>
    <property type="project" value="UniProtKB-UniRule"/>
</dbReference>
<dbReference type="GO" id="GO:0004518">
    <property type="term" value="F:nuclease activity"/>
    <property type="evidence" value="ECO:0007669"/>
    <property type="project" value="UniProtKB-KW"/>
</dbReference>